<dbReference type="InterPro" id="IPR000531">
    <property type="entry name" value="Beta-barrel_TonB"/>
</dbReference>
<feature type="domain" description="TonB-dependent receptor-like beta-barrel" evidence="13">
    <location>
        <begin position="283"/>
        <end position="636"/>
    </location>
</feature>
<feature type="signal peptide" evidence="12">
    <location>
        <begin position="1"/>
        <end position="37"/>
    </location>
</feature>
<keyword evidence="15" id="KW-0675">Receptor</keyword>
<accession>A0ABU1ASQ7</accession>
<dbReference type="PROSITE" id="PS52016">
    <property type="entry name" value="TONB_DEPENDENT_REC_3"/>
    <property type="match status" value="1"/>
</dbReference>
<sequence>MKNQHLYTNLPTHRSLAKRALGASCIAASLSISTLQAAEKVEEQLNTEEPEHSFVIPAYTLTSDETHNTLNVTERDLNLRQANDLEDTLSIDPSVTVGGSNPKAQKIYVRNLGEGLLNIKVDGATQSGALFHHTGRIAIEPELLKQVEIQPGVGSSTQGPGALGGSVNFVTKDPEDFLSPDQQVGALIKNSYFSNTDGYKGSATVFGRISENWTSLVSYVYSDQGDLEDADGDSIEGSETKQEVILGKVVGYFGNGHTLRMSFENLDEEGMKTQKPEWAPGPGNSLYPMESTRQTASLNHEFEPIDLEWLHLKTHLSYTTADITQDGPWGAYIGEIESYQFDIRNIQAIQEHSLEYGVDYRKDEVYLGPSSDPHLDSEDASVTGLFLQGDFQVSDPLSVSAGARADFYQLEDRLGQEFDHEGISPNIGFTYEFTPEWSLSASYATAYRGPDINDAFKLEGATNAADIEAESAENYEFRLKYAKDGFSAEAGAYWHHVDDLISTSPDPWSKTYDNVGELKTEGFFARVSYGTESYNVSLQYNQADTTIDGNTATRYQYGSIVSSIGNTWVLDAFWTPIDQLDVGWNIRLVEEINDIDYPMEPGADIDKPGYVTNDFYLRWRPEFLENVTVNFTVKNVFDEDYVSHGSMEDMRSIPGYGAVYSASEPGRDFRISVSMLF</sequence>
<comment type="subcellular location">
    <subcellularLocation>
        <location evidence="1 10">Cell outer membrane</location>
        <topology evidence="1 10">Multi-pass membrane protein</topology>
    </subcellularLocation>
</comment>
<evidence type="ECO:0000256" key="8">
    <source>
        <dbReference type="ARBA" id="ARBA00023136"/>
    </source>
</evidence>
<keyword evidence="7 11" id="KW-0798">TonB box</keyword>
<feature type="domain" description="TonB-dependent receptor plug" evidence="14">
    <location>
        <begin position="66"/>
        <end position="165"/>
    </location>
</feature>
<dbReference type="SUPFAM" id="SSF56935">
    <property type="entry name" value="Porins"/>
    <property type="match status" value="1"/>
</dbReference>
<dbReference type="InterPro" id="IPR037066">
    <property type="entry name" value="Plug_dom_sf"/>
</dbReference>
<keyword evidence="16" id="KW-1185">Reference proteome</keyword>
<dbReference type="PANTHER" id="PTHR30069">
    <property type="entry name" value="TONB-DEPENDENT OUTER MEMBRANE RECEPTOR"/>
    <property type="match status" value="1"/>
</dbReference>
<dbReference type="Pfam" id="PF07715">
    <property type="entry name" value="Plug"/>
    <property type="match status" value="1"/>
</dbReference>
<evidence type="ECO:0000256" key="12">
    <source>
        <dbReference type="SAM" id="SignalP"/>
    </source>
</evidence>
<evidence type="ECO:0000256" key="6">
    <source>
        <dbReference type="ARBA" id="ARBA00022729"/>
    </source>
</evidence>
<evidence type="ECO:0000256" key="10">
    <source>
        <dbReference type="PROSITE-ProRule" id="PRU01360"/>
    </source>
</evidence>
<evidence type="ECO:0000256" key="2">
    <source>
        <dbReference type="ARBA" id="ARBA00009810"/>
    </source>
</evidence>
<keyword evidence="5 10" id="KW-0812">Transmembrane</keyword>
<keyword evidence="4 10" id="KW-1134">Transmembrane beta strand</keyword>
<evidence type="ECO:0000256" key="5">
    <source>
        <dbReference type="ARBA" id="ARBA00022692"/>
    </source>
</evidence>
<evidence type="ECO:0000256" key="11">
    <source>
        <dbReference type="RuleBase" id="RU003357"/>
    </source>
</evidence>
<proteinExistence type="inferred from homology"/>
<dbReference type="InterPro" id="IPR036942">
    <property type="entry name" value="Beta-barrel_TonB_sf"/>
</dbReference>
<feature type="chain" id="PRO_5046470972" evidence="12">
    <location>
        <begin position="38"/>
        <end position="677"/>
    </location>
</feature>
<dbReference type="Proteomes" id="UP001225316">
    <property type="component" value="Unassembled WGS sequence"/>
</dbReference>
<reference evidence="15 16" key="1">
    <citation type="submission" date="2023-04" db="EMBL/GenBank/DDBJ databases">
        <title>A novel bacteria isolated from coastal sediment.</title>
        <authorList>
            <person name="Liu X.-J."/>
            <person name="Du Z.-J."/>
        </authorList>
    </citation>
    <scope>NUCLEOTIDE SEQUENCE [LARGE SCALE GENOMIC DNA]</scope>
    <source>
        <strain evidence="15 16">SDUM461003</strain>
    </source>
</reference>
<dbReference type="InterPro" id="IPR039426">
    <property type="entry name" value="TonB-dep_rcpt-like"/>
</dbReference>
<evidence type="ECO:0000256" key="7">
    <source>
        <dbReference type="ARBA" id="ARBA00023077"/>
    </source>
</evidence>
<keyword evidence="9 10" id="KW-0998">Cell outer membrane</keyword>
<keyword evidence="8 10" id="KW-0472">Membrane</keyword>
<evidence type="ECO:0000256" key="4">
    <source>
        <dbReference type="ARBA" id="ARBA00022452"/>
    </source>
</evidence>
<dbReference type="Pfam" id="PF00593">
    <property type="entry name" value="TonB_dep_Rec_b-barrel"/>
    <property type="match status" value="1"/>
</dbReference>
<comment type="caution">
    <text evidence="15">The sequence shown here is derived from an EMBL/GenBank/DDBJ whole genome shotgun (WGS) entry which is preliminary data.</text>
</comment>
<evidence type="ECO:0000256" key="3">
    <source>
        <dbReference type="ARBA" id="ARBA00022448"/>
    </source>
</evidence>
<dbReference type="Gene3D" id="2.170.130.10">
    <property type="entry name" value="TonB-dependent receptor, plug domain"/>
    <property type="match status" value="1"/>
</dbReference>
<gene>
    <name evidence="15" type="ORF">QEH52_06725</name>
</gene>
<dbReference type="PROSITE" id="PS01156">
    <property type="entry name" value="TONB_DEPENDENT_REC_2"/>
    <property type="match status" value="1"/>
</dbReference>
<evidence type="ECO:0000259" key="13">
    <source>
        <dbReference type="Pfam" id="PF00593"/>
    </source>
</evidence>
<keyword evidence="3 10" id="KW-0813">Transport</keyword>
<name>A0ABU1ASQ7_9BACT</name>
<keyword evidence="6 12" id="KW-0732">Signal</keyword>
<evidence type="ECO:0000256" key="1">
    <source>
        <dbReference type="ARBA" id="ARBA00004571"/>
    </source>
</evidence>
<evidence type="ECO:0000259" key="14">
    <source>
        <dbReference type="Pfam" id="PF07715"/>
    </source>
</evidence>
<dbReference type="InterPro" id="IPR012910">
    <property type="entry name" value="Plug_dom"/>
</dbReference>
<dbReference type="EMBL" id="JARXHW010000011">
    <property type="protein sequence ID" value="MDQ8207194.1"/>
    <property type="molecule type" value="Genomic_DNA"/>
</dbReference>
<comment type="similarity">
    <text evidence="2 10 11">Belongs to the TonB-dependent receptor family.</text>
</comment>
<dbReference type="Gene3D" id="2.40.170.20">
    <property type="entry name" value="TonB-dependent receptor, beta-barrel domain"/>
    <property type="match status" value="1"/>
</dbReference>
<dbReference type="PANTHER" id="PTHR30069:SF41">
    <property type="entry name" value="HEME_HEMOPEXIN UTILIZATION PROTEIN C"/>
    <property type="match status" value="1"/>
</dbReference>
<evidence type="ECO:0000313" key="15">
    <source>
        <dbReference type="EMBL" id="MDQ8207194.1"/>
    </source>
</evidence>
<evidence type="ECO:0000256" key="9">
    <source>
        <dbReference type="ARBA" id="ARBA00023237"/>
    </source>
</evidence>
<dbReference type="InterPro" id="IPR010917">
    <property type="entry name" value="TonB_rcpt_CS"/>
</dbReference>
<dbReference type="CDD" id="cd01347">
    <property type="entry name" value="ligand_gated_channel"/>
    <property type="match status" value="1"/>
</dbReference>
<dbReference type="RefSeq" id="WP_308949330.1">
    <property type="nucleotide sequence ID" value="NZ_JARXHW010000011.1"/>
</dbReference>
<evidence type="ECO:0000313" key="16">
    <source>
        <dbReference type="Proteomes" id="UP001225316"/>
    </source>
</evidence>
<protein>
    <submittedName>
        <fullName evidence="15">TonB-dependent receptor</fullName>
    </submittedName>
</protein>
<organism evidence="15 16">
    <name type="scientific">Thalassobacterium maritimum</name>
    <dbReference type="NCBI Taxonomy" id="3041265"/>
    <lineage>
        <taxon>Bacteria</taxon>
        <taxon>Pseudomonadati</taxon>
        <taxon>Verrucomicrobiota</taxon>
        <taxon>Opitutia</taxon>
        <taxon>Puniceicoccales</taxon>
        <taxon>Coraliomargaritaceae</taxon>
        <taxon>Thalassobacterium</taxon>
    </lineage>
</organism>